<reference evidence="3" key="1">
    <citation type="submission" date="2016-11" db="UniProtKB">
        <authorList>
            <consortium name="WormBaseParasite"/>
        </authorList>
    </citation>
    <scope>IDENTIFICATION</scope>
</reference>
<name>A0A1I7Y381_9BILA</name>
<dbReference type="AlphaFoldDB" id="A0A1I7Y381"/>
<feature type="region of interest" description="Disordered" evidence="1">
    <location>
        <begin position="103"/>
        <end position="122"/>
    </location>
</feature>
<sequence>MQAQHGQHEAAVGRGHLHHLATTPVEHEGVRRVGLGTGGGGHDRDHAVAVVLVPAEVLHHLARAMGLGLEHQGLQVESGCVGRHYLELGRIAQQVVDLVVEDQRQPGQRQQQQKQRAHQAAPERVVHAGDHVALVAVVAPEPVAVGQVVLVEQVLGFHRHAQPLHAAVQATQVVVHGSVVHGVGAYMRHLGVGGVAVGQVRGEAVVEHVAQAHVAGEGLVALGAGGVALVVEGGAGVNPVLTPAQGQAPVVQGDLVLHVDAG</sequence>
<protein>
    <submittedName>
        <fullName evidence="3">Secreted protein</fullName>
    </submittedName>
</protein>
<accession>A0A1I7Y381</accession>
<evidence type="ECO:0000313" key="2">
    <source>
        <dbReference type="Proteomes" id="UP000095287"/>
    </source>
</evidence>
<dbReference type="Proteomes" id="UP000095287">
    <property type="component" value="Unplaced"/>
</dbReference>
<evidence type="ECO:0000313" key="3">
    <source>
        <dbReference type="WBParaSite" id="L893_g12284.t1"/>
    </source>
</evidence>
<feature type="compositionally biased region" description="Low complexity" evidence="1">
    <location>
        <begin position="105"/>
        <end position="120"/>
    </location>
</feature>
<keyword evidence="2" id="KW-1185">Reference proteome</keyword>
<evidence type="ECO:0000256" key="1">
    <source>
        <dbReference type="SAM" id="MobiDB-lite"/>
    </source>
</evidence>
<organism evidence="2 3">
    <name type="scientific">Steinernema glaseri</name>
    <dbReference type="NCBI Taxonomy" id="37863"/>
    <lineage>
        <taxon>Eukaryota</taxon>
        <taxon>Metazoa</taxon>
        <taxon>Ecdysozoa</taxon>
        <taxon>Nematoda</taxon>
        <taxon>Chromadorea</taxon>
        <taxon>Rhabditida</taxon>
        <taxon>Tylenchina</taxon>
        <taxon>Panagrolaimomorpha</taxon>
        <taxon>Strongyloidoidea</taxon>
        <taxon>Steinernematidae</taxon>
        <taxon>Steinernema</taxon>
    </lineage>
</organism>
<proteinExistence type="predicted"/>
<dbReference type="WBParaSite" id="L893_g12284.t1">
    <property type="protein sequence ID" value="L893_g12284.t1"/>
    <property type="gene ID" value="L893_g12284"/>
</dbReference>